<accession>A0A5B8RIU4</accession>
<evidence type="ECO:0008006" key="2">
    <source>
        <dbReference type="Google" id="ProtNLM"/>
    </source>
</evidence>
<proteinExistence type="predicted"/>
<name>A0A5B8RIU4_9ZZZZ</name>
<organism evidence="1">
    <name type="scientific">uncultured organism</name>
    <dbReference type="NCBI Taxonomy" id="155900"/>
    <lineage>
        <taxon>unclassified sequences</taxon>
        <taxon>environmental samples</taxon>
    </lineage>
</organism>
<protein>
    <recommendedName>
        <fullName evidence="2">DUF1850 domain-containing protein</fullName>
    </recommendedName>
</protein>
<reference evidence="1" key="1">
    <citation type="submission" date="2019-06" db="EMBL/GenBank/DDBJ databases">
        <authorList>
            <person name="Murdoch R.W."/>
            <person name="Fathepure B."/>
        </authorList>
    </citation>
    <scope>NUCLEOTIDE SEQUENCE</scope>
</reference>
<dbReference type="Pfam" id="PF08905">
    <property type="entry name" value="DUF1850"/>
    <property type="match status" value="1"/>
</dbReference>
<dbReference type="EMBL" id="MN079305">
    <property type="protein sequence ID" value="QEA07642.1"/>
    <property type="molecule type" value="Genomic_DNA"/>
</dbReference>
<dbReference type="AlphaFoldDB" id="A0A5B8RIU4"/>
<sequence length="171" mass="19139">MARKRRGLILATAVIGGIAAVFVWPQSWLLIRHDGDLRYVYPAHDGTTFALRWTHSVEHENWIERFRLHNDRIILISTRFKTFGAGVPAHAGKRTTLENGWVVMSGIDRVVDPLAVQAAAAENYSLRYDGAWHALGRHAGAPILTFAYARAPLYRVLPTLIGNWIDTRGTG</sequence>
<evidence type="ECO:0000313" key="1">
    <source>
        <dbReference type="EMBL" id="QEA07642.1"/>
    </source>
</evidence>
<dbReference type="InterPro" id="IPR015001">
    <property type="entry name" value="DUF1850"/>
</dbReference>
<gene>
    <name evidence="1" type="ORF">KBTEX_04001</name>
</gene>